<protein>
    <recommendedName>
        <fullName evidence="8">Acetyl-coenzyme A transporter 1</fullName>
    </recommendedName>
</protein>
<feature type="transmembrane region" description="Helical" evidence="5">
    <location>
        <begin position="481"/>
        <end position="501"/>
    </location>
</feature>
<dbReference type="FunFam" id="1.20.1250.20:FF:000289">
    <property type="entry name" value="Acetyl-coenzyme A transporter 1"/>
    <property type="match status" value="1"/>
</dbReference>
<keyword evidence="4 5" id="KW-0472">Membrane</keyword>
<feature type="transmembrane region" description="Helical" evidence="5">
    <location>
        <begin position="74"/>
        <end position="94"/>
    </location>
</feature>
<dbReference type="SUPFAM" id="SSF103473">
    <property type="entry name" value="MFS general substrate transporter"/>
    <property type="match status" value="1"/>
</dbReference>
<dbReference type="Gene3D" id="1.20.1250.20">
    <property type="entry name" value="MFS general substrate transporter like domains"/>
    <property type="match status" value="1"/>
</dbReference>
<dbReference type="GO" id="GO:0016020">
    <property type="term" value="C:membrane"/>
    <property type="evidence" value="ECO:0007669"/>
    <property type="project" value="UniProtKB-SubCell"/>
</dbReference>
<feature type="transmembrane region" description="Helical" evidence="5">
    <location>
        <begin position="308"/>
        <end position="327"/>
    </location>
</feature>
<feature type="transmembrane region" description="Helical" evidence="5">
    <location>
        <begin position="149"/>
        <end position="168"/>
    </location>
</feature>
<evidence type="ECO:0000256" key="5">
    <source>
        <dbReference type="SAM" id="Phobius"/>
    </source>
</evidence>
<dbReference type="GO" id="GO:0035348">
    <property type="term" value="P:acetyl-CoA transmembrane transport"/>
    <property type="evidence" value="ECO:0007669"/>
    <property type="project" value="InterPro"/>
</dbReference>
<dbReference type="Pfam" id="PF13000">
    <property type="entry name" value="Acatn"/>
    <property type="match status" value="2"/>
</dbReference>
<evidence type="ECO:0000256" key="3">
    <source>
        <dbReference type="ARBA" id="ARBA00022989"/>
    </source>
</evidence>
<dbReference type="AlphaFoldDB" id="A0A875S5K4"/>
<feature type="transmembrane region" description="Helical" evidence="5">
    <location>
        <begin position="366"/>
        <end position="387"/>
    </location>
</feature>
<comment type="subcellular location">
    <subcellularLocation>
        <location evidence="1">Membrane</location>
        <topology evidence="1">Multi-pass membrane protein</topology>
    </subcellularLocation>
</comment>
<dbReference type="Proteomes" id="UP000662931">
    <property type="component" value="Chromosome 3"/>
</dbReference>
<organism evidence="6 7">
    <name type="scientific">Eeniella nana</name>
    <name type="common">Yeast</name>
    <name type="synonym">Brettanomyces nanus</name>
    <dbReference type="NCBI Taxonomy" id="13502"/>
    <lineage>
        <taxon>Eukaryota</taxon>
        <taxon>Fungi</taxon>
        <taxon>Dikarya</taxon>
        <taxon>Ascomycota</taxon>
        <taxon>Saccharomycotina</taxon>
        <taxon>Pichiomycetes</taxon>
        <taxon>Pichiales</taxon>
        <taxon>Pichiaceae</taxon>
        <taxon>Brettanomyces</taxon>
    </lineage>
</organism>
<evidence type="ECO:0000313" key="6">
    <source>
        <dbReference type="EMBL" id="QPG75312.1"/>
    </source>
</evidence>
<keyword evidence="3 5" id="KW-1133">Transmembrane helix</keyword>
<accession>A0A875S5K4</accession>
<feature type="transmembrane region" description="Helical" evidence="5">
    <location>
        <begin position="35"/>
        <end position="53"/>
    </location>
</feature>
<reference evidence="6" key="1">
    <citation type="submission" date="2020-10" db="EMBL/GenBank/DDBJ databases">
        <authorList>
            <person name="Roach M.J.R."/>
        </authorList>
    </citation>
    <scope>NUCLEOTIDE SEQUENCE</scope>
    <source>
        <strain evidence="6">CBS 1945</strain>
    </source>
</reference>
<evidence type="ECO:0000256" key="2">
    <source>
        <dbReference type="ARBA" id="ARBA00022692"/>
    </source>
</evidence>
<evidence type="ECO:0000256" key="4">
    <source>
        <dbReference type="ARBA" id="ARBA00023136"/>
    </source>
</evidence>
<feature type="transmembrane region" description="Helical" evidence="5">
    <location>
        <begin position="339"/>
        <end position="360"/>
    </location>
</feature>
<proteinExistence type="predicted"/>
<dbReference type="GeneID" id="62196065"/>
<feature type="transmembrane region" description="Helical" evidence="5">
    <location>
        <begin position="271"/>
        <end position="288"/>
    </location>
</feature>
<dbReference type="EMBL" id="CP064814">
    <property type="protein sequence ID" value="QPG75312.1"/>
    <property type="molecule type" value="Genomic_DNA"/>
</dbReference>
<name>A0A875S5K4_EENNA</name>
<dbReference type="GO" id="GO:0008521">
    <property type="term" value="F:acetyl-CoA transmembrane transporter activity"/>
    <property type="evidence" value="ECO:0007669"/>
    <property type="project" value="InterPro"/>
</dbReference>
<dbReference type="InterPro" id="IPR036259">
    <property type="entry name" value="MFS_trans_sf"/>
</dbReference>
<dbReference type="RefSeq" id="XP_038778877.1">
    <property type="nucleotide sequence ID" value="XM_038922949.1"/>
</dbReference>
<dbReference type="InterPro" id="IPR024371">
    <property type="entry name" value="AcetylCoA_trans_1-like"/>
</dbReference>
<dbReference type="OrthoDB" id="6415790at2759"/>
<evidence type="ECO:0000256" key="1">
    <source>
        <dbReference type="ARBA" id="ARBA00004141"/>
    </source>
</evidence>
<sequence>MNRPRFLLLVLLYMIQGIPIGLAFGSVPFLLKSAGLSYSQVGIFTLATYPYSLKLLWSPIVDSLFSKKMGRRRSWILPIQALSGVCLLVMGRSIDHLMDSDSLANNLIKLTCWFFLLIFFCATQDIAVDGWALTILSRGALSYASTAQTVGINLGYFLSFSIFLAFNSPDFVNEYIRSTPNDNGVISLGQYMTLAGVFYLIITIIIALFVPEDPPFIKNAASAASSSAIELNNMGDGNSDSPDSSQYNSSAAVVDSPVEVYHRMLSVVKLSNVKTFILLLLVCKIAFQANEGATDLKLLDKGFAREDLAITVLIDFPFELIFGYYVARWSSGSRPLQPWLFGYLGRIVAAIFGQVLVWYFPESGKIGSFYFICVICQHLLSSFMSTIQFVSLSAFHTIIADPAIGGTYMTTLNTLSNLGGQWPKTIVLFLIDKFSEARCVPEKPEGQLNPFATDDFYNCYSADMKKKCLASGGLCKMEKDGYYITNFLCIAIGIILYYGWIRRTAIRLEGLPVGAWRTKKGVLPL</sequence>
<dbReference type="KEGG" id="bnn:FOA43_002664"/>
<feature type="transmembrane region" description="Helical" evidence="5">
    <location>
        <begin position="188"/>
        <end position="210"/>
    </location>
</feature>
<gene>
    <name evidence="6" type="ORF">FOA43_002664</name>
</gene>
<keyword evidence="7" id="KW-1185">Reference proteome</keyword>
<evidence type="ECO:0000313" key="7">
    <source>
        <dbReference type="Proteomes" id="UP000662931"/>
    </source>
</evidence>
<feature type="transmembrane region" description="Helical" evidence="5">
    <location>
        <begin position="114"/>
        <end position="137"/>
    </location>
</feature>
<dbReference type="PANTHER" id="PTHR12778">
    <property type="entry name" value="SOLUTE CARRIER FAMILY 33 ACETYL-COA TRANSPORTER -RELATED"/>
    <property type="match status" value="1"/>
</dbReference>
<dbReference type="PANTHER" id="PTHR12778:SF9">
    <property type="entry name" value="ACETYL-COENZYME A TRANSPORTER 1"/>
    <property type="match status" value="1"/>
</dbReference>
<evidence type="ECO:0008006" key="8">
    <source>
        <dbReference type="Google" id="ProtNLM"/>
    </source>
</evidence>
<keyword evidence="2 5" id="KW-0812">Transmembrane</keyword>
<dbReference type="InterPro" id="IPR004752">
    <property type="entry name" value="AmpG_permease/AT-1"/>
</dbReference>